<feature type="domain" description="SCP" evidence="2">
    <location>
        <begin position="72"/>
        <end position="191"/>
    </location>
</feature>
<reference evidence="3 4" key="1">
    <citation type="submission" date="2019-08" db="EMBL/GenBank/DDBJ databases">
        <title>Deep-cultivation of Planctomycetes and their phenomic and genomic characterization uncovers novel biology.</title>
        <authorList>
            <person name="Wiegand S."/>
            <person name="Jogler M."/>
            <person name="Boedeker C."/>
            <person name="Pinto D."/>
            <person name="Vollmers J."/>
            <person name="Rivas-Marin E."/>
            <person name="Kohn T."/>
            <person name="Peeters S.H."/>
            <person name="Heuer A."/>
            <person name="Rast P."/>
            <person name="Oberbeckmann S."/>
            <person name="Bunk B."/>
            <person name="Jeske O."/>
            <person name="Meyerdierks A."/>
            <person name="Storesund J.E."/>
            <person name="Kallscheuer N."/>
            <person name="Luecker S."/>
            <person name="Lage O.M."/>
            <person name="Pohl T."/>
            <person name="Merkel B.J."/>
            <person name="Hornburger P."/>
            <person name="Mueller R.-W."/>
            <person name="Bruemmer F."/>
            <person name="Labrenz M."/>
            <person name="Spormann A.M."/>
            <person name="Op den Camp H."/>
            <person name="Overmann J."/>
            <person name="Amann R."/>
            <person name="Jetten M.S.M."/>
            <person name="Mascher T."/>
            <person name="Medema M.H."/>
            <person name="Devos D.P."/>
            <person name="Kaster A.-K."/>
            <person name="Ovreas L."/>
            <person name="Rohde M."/>
            <person name="Galperin M.Y."/>
            <person name="Jogler C."/>
        </authorList>
    </citation>
    <scope>NUCLEOTIDE SEQUENCE [LARGE SCALE GENOMIC DNA]</scope>
    <source>
        <strain evidence="3 4">Pr1d</strain>
    </source>
</reference>
<dbReference type="CDD" id="cd05379">
    <property type="entry name" value="CAP_bacterial"/>
    <property type="match status" value="1"/>
</dbReference>
<accession>A0A5B9QB12</accession>
<evidence type="ECO:0000256" key="1">
    <source>
        <dbReference type="SAM" id="Phobius"/>
    </source>
</evidence>
<keyword evidence="1" id="KW-0472">Membrane</keyword>
<dbReference type="InterPro" id="IPR035940">
    <property type="entry name" value="CAP_sf"/>
</dbReference>
<dbReference type="KEGG" id="bgok:Pr1d_35290"/>
<dbReference type="RefSeq" id="WP_148074593.1">
    <property type="nucleotide sequence ID" value="NZ_CP042913.1"/>
</dbReference>
<dbReference type="AlphaFoldDB" id="A0A5B9QB12"/>
<dbReference type="Pfam" id="PF00188">
    <property type="entry name" value="CAP"/>
    <property type="match status" value="1"/>
</dbReference>
<proteinExistence type="predicted"/>
<dbReference type="EMBL" id="CP042913">
    <property type="protein sequence ID" value="QEG36217.1"/>
    <property type="molecule type" value="Genomic_DNA"/>
</dbReference>
<feature type="transmembrane region" description="Helical" evidence="1">
    <location>
        <begin position="12"/>
        <end position="30"/>
    </location>
</feature>
<sequence length="206" mass="23373">MKPKTTKHRVIILPLPIWVVVNAVSLVWQLSRFIYKSFQSATATDPLPPLPNKTTHQTDPACAQMAWLLFAKLNYYRLTLGLPQVVWNEKLEQSSLYHNGRMIALGEFEHVLSDGVEVWDRITKFGYKYSACAENLAYWEDPRLTVIELAESIHQGWIDSPGHQRNLVGDYHEVGIGVVKQGHRYYATQNFGTPRTVFSGAMLSAG</sequence>
<gene>
    <name evidence="3" type="ORF">Pr1d_35290</name>
</gene>
<evidence type="ECO:0000313" key="3">
    <source>
        <dbReference type="EMBL" id="QEG36217.1"/>
    </source>
</evidence>
<organism evidence="3 4">
    <name type="scientific">Bythopirellula goksoeyrii</name>
    <dbReference type="NCBI Taxonomy" id="1400387"/>
    <lineage>
        <taxon>Bacteria</taxon>
        <taxon>Pseudomonadati</taxon>
        <taxon>Planctomycetota</taxon>
        <taxon>Planctomycetia</taxon>
        <taxon>Pirellulales</taxon>
        <taxon>Lacipirellulaceae</taxon>
        <taxon>Bythopirellula</taxon>
    </lineage>
</organism>
<keyword evidence="1" id="KW-0812">Transmembrane</keyword>
<dbReference type="Proteomes" id="UP000323917">
    <property type="component" value="Chromosome"/>
</dbReference>
<keyword evidence="4" id="KW-1185">Reference proteome</keyword>
<dbReference type="PANTHER" id="PTHR31157:SF1">
    <property type="entry name" value="SCP DOMAIN-CONTAINING PROTEIN"/>
    <property type="match status" value="1"/>
</dbReference>
<dbReference type="PANTHER" id="PTHR31157">
    <property type="entry name" value="SCP DOMAIN-CONTAINING PROTEIN"/>
    <property type="match status" value="1"/>
</dbReference>
<protein>
    <submittedName>
        <fullName evidence="3">Cysteine-rich secretory protein family protein</fullName>
    </submittedName>
</protein>
<name>A0A5B9QB12_9BACT</name>
<dbReference type="Gene3D" id="3.40.33.10">
    <property type="entry name" value="CAP"/>
    <property type="match status" value="1"/>
</dbReference>
<dbReference type="SUPFAM" id="SSF55797">
    <property type="entry name" value="PR-1-like"/>
    <property type="match status" value="1"/>
</dbReference>
<evidence type="ECO:0000313" key="4">
    <source>
        <dbReference type="Proteomes" id="UP000323917"/>
    </source>
</evidence>
<evidence type="ECO:0000259" key="2">
    <source>
        <dbReference type="Pfam" id="PF00188"/>
    </source>
</evidence>
<keyword evidence="1" id="KW-1133">Transmembrane helix</keyword>
<dbReference type="InterPro" id="IPR014044">
    <property type="entry name" value="CAP_dom"/>
</dbReference>
<dbReference type="OrthoDB" id="68195at2"/>